<gene>
    <name evidence="2" type="ORF">E2C01_034043</name>
</gene>
<name>A0A5B7F5W1_PORTR</name>
<feature type="region of interest" description="Disordered" evidence="1">
    <location>
        <begin position="1"/>
        <end position="86"/>
    </location>
</feature>
<dbReference type="EMBL" id="VSRR010004708">
    <property type="protein sequence ID" value="MPC40483.1"/>
    <property type="molecule type" value="Genomic_DNA"/>
</dbReference>
<evidence type="ECO:0000313" key="2">
    <source>
        <dbReference type="EMBL" id="MPC40483.1"/>
    </source>
</evidence>
<reference evidence="2 3" key="1">
    <citation type="submission" date="2019-05" db="EMBL/GenBank/DDBJ databases">
        <title>Another draft genome of Portunus trituberculatus and its Hox gene families provides insights of decapod evolution.</title>
        <authorList>
            <person name="Jeong J.-H."/>
            <person name="Song I."/>
            <person name="Kim S."/>
            <person name="Choi T."/>
            <person name="Kim D."/>
            <person name="Ryu S."/>
            <person name="Kim W."/>
        </authorList>
    </citation>
    <scope>NUCLEOTIDE SEQUENCE [LARGE SCALE GENOMIC DNA]</scope>
    <source>
        <tissue evidence="2">Muscle</tissue>
    </source>
</reference>
<dbReference type="Proteomes" id="UP000324222">
    <property type="component" value="Unassembled WGS sequence"/>
</dbReference>
<accession>A0A5B7F5W1</accession>
<proteinExistence type="predicted"/>
<evidence type="ECO:0000313" key="3">
    <source>
        <dbReference type="Proteomes" id="UP000324222"/>
    </source>
</evidence>
<evidence type="ECO:0000256" key="1">
    <source>
        <dbReference type="SAM" id="MobiDB-lite"/>
    </source>
</evidence>
<organism evidence="2 3">
    <name type="scientific">Portunus trituberculatus</name>
    <name type="common">Swimming crab</name>
    <name type="synonym">Neptunus trituberculatus</name>
    <dbReference type="NCBI Taxonomy" id="210409"/>
    <lineage>
        <taxon>Eukaryota</taxon>
        <taxon>Metazoa</taxon>
        <taxon>Ecdysozoa</taxon>
        <taxon>Arthropoda</taxon>
        <taxon>Crustacea</taxon>
        <taxon>Multicrustacea</taxon>
        <taxon>Malacostraca</taxon>
        <taxon>Eumalacostraca</taxon>
        <taxon>Eucarida</taxon>
        <taxon>Decapoda</taxon>
        <taxon>Pleocyemata</taxon>
        <taxon>Brachyura</taxon>
        <taxon>Eubrachyura</taxon>
        <taxon>Portunoidea</taxon>
        <taxon>Portunidae</taxon>
        <taxon>Portuninae</taxon>
        <taxon>Portunus</taxon>
    </lineage>
</organism>
<protein>
    <submittedName>
        <fullName evidence="2">Uncharacterized protein</fullName>
    </submittedName>
</protein>
<keyword evidence="3" id="KW-1185">Reference proteome</keyword>
<comment type="caution">
    <text evidence="2">The sequence shown here is derived from an EMBL/GenBank/DDBJ whole genome shotgun (WGS) entry which is preliminary data.</text>
</comment>
<sequence>MALTRRQLEGQSGASMRVSSSPPSFHSTPRTEGLTEPRSSPPPTLRQTLIETLVGNDDSLKHDSHRRKTGQLGKARQDKWKLADGRQQPDPFAIRVDREEVLVGGCELASFDGVPLPKSLIFVMCPSPPRRHITLALVAP</sequence>
<feature type="compositionally biased region" description="Polar residues" evidence="1">
    <location>
        <begin position="9"/>
        <end position="30"/>
    </location>
</feature>
<feature type="compositionally biased region" description="Basic and acidic residues" evidence="1">
    <location>
        <begin position="75"/>
        <end position="84"/>
    </location>
</feature>
<dbReference type="AlphaFoldDB" id="A0A5B7F5W1"/>